<feature type="domain" description="AB hydrolase-1" evidence="1">
    <location>
        <begin position="47"/>
        <end position="163"/>
    </location>
</feature>
<dbReference type="Pfam" id="PF00561">
    <property type="entry name" value="Abhydrolase_1"/>
    <property type="match status" value="1"/>
</dbReference>
<dbReference type="PANTHER" id="PTHR32268">
    <property type="entry name" value="HOMOSERINE O-ACETYLTRANSFERASE"/>
    <property type="match status" value="1"/>
</dbReference>
<sequence>MPHYRDSISEYEIFNLGDFEFQCGAVLPNAKLAYKTLGTLNKDKSNVILLPHPVGGTHENSERIYLEGENRPISPEKHFIVAPNMFGNGLSSSPSNTSDPFYGPNFPAVTIYDNIQAQHKLITECLGISKIRLVTGFSMGGLQTFHWAAMYPDMVENFVPICGTAKCSGHNWLFLESLATAIAVDPVFDNGNYTEYPTSGMKAFNTIYSAWAFSQEFFRQNGHENFGLESFKEMPDAFDDRLGPKDPNDILVHIRAWQNADISNNARYKRNLRVALESIKAKGFIMPTSTDQYFWSDDNRDEAALIPNATFREISSIWGHVGGSLSQPYERKIADDAIRELIG</sequence>
<gene>
    <name evidence="2" type="ORF">METZ01_LOCUS164796</name>
</gene>
<dbReference type="Gene3D" id="3.40.50.1820">
    <property type="entry name" value="alpha/beta hydrolase"/>
    <property type="match status" value="1"/>
</dbReference>
<organism evidence="2">
    <name type="scientific">marine metagenome</name>
    <dbReference type="NCBI Taxonomy" id="408172"/>
    <lineage>
        <taxon>unclassified sequences</taxon>
        <taxon>metagenomes</taxon>
        <taxon>ecological metagenomes</taxon>
    </lineage>
</organism>
<reference evidence="2" key="1">
    <citation type="submission" date="2018-05" db="EMBL/GenBank/DDBJ databases">
        <authorList>
            <person name="Lanie J.A."/>
            <person name="Ng W.-L."/>
            <person name="Kazmierczak K.M."/>
            <person name="Andrzejewski T.M."/>
            <person name="Davidsen T.M."/>
            <person name="Wayne K.J."/>
            <person name="Tettelin H."/>
            <person name="Glass J.I."/>
            <person name="Rusch D."/>
            <person name="Podicherti R."/>
            <person name="Tsui H.-C.T."/>
            <person name="Winkler M.E."/>
        </authorList>
    </citation>
    <scope>NUCLEOTIDE SEQUENCE</scope>
</reference>
<accession>A0A382BFA7</accession>
<dbReference type="NCBIfam" id="NF005757">
    <property type="entry name" value="PRK07581.1"/>
    <property type="match status" value="1"/>
</dbReference>
<dbReference type="InterPro" id="IPR008220">
    <property type="entry name" value="HAT_MetX-like"/>
</dbReference>
<evidence type="ECO:0000313" key="2">
    <source>
        <dbReference type="EMBL" id="SVB11942.1"/>
    </source>
</evidence>
<dbReference type="EMBL" id="UINC01029359">
    <property type="protein sequence ID" value="SVB11942.1"/>
    <property type="molecule type" value="Genomic_DNA"/>
</dbReference>
<evidence type="ECO:0000259" key="1">
    <source>
        <dbReference type="Pfam" id="PF00561"/>
    </source>
</evidence>
<dbReference type="PANTHER" id="PTHR32268:SF15">
    <property type="entry name" value="HOMOSERINE ACETYLTRANSFERASE FAMILY PROTEIN (AFU_ORTHOLOGUE AFUA_1G15350)"/>
    <property type="match status" value="1"/>
</dbReference>
<dbReference type="GO" id="GO:0016747">
    <property type="term" value="F:acyltransferase activity, transferring groups other than amino-acyl groups"/>
    <property type="evidence" value="ECO:0007669"/>
    <property type="project" value="InterPro"/>
</dbReference>
<dbReference type="SUPFAM" id="SSF53474">
    <property type="entry name" value="alpha/beta-Hydrolases"/>
    <property type="match status" value="1"/>
</dbReference>
<dbReference type="PIRSF" id="PIRSF000443">
    <property type="entry name" value="Homoser_Ac_trans"/>
    <property type="match status" value="1"/>
</dbReference>
<dbReference type="InterPro" id="IPR000073">
    <property type="entry name" value="AB_hydrolase_1"/>
</dbReference>
<dbReference type="AlphaFoldDB" id="A0A382BFA7"/>
<protein>
    <recommendedName>
        <fullName evidence="1">AB hydrolase-1 domain-containing protein</fullName>
    </recommendedName>
</protein>
<proteinExistence type="predicted"/>
<name>A0A382BFA7_9ZZZZ</name>
<dbReference type="InterPro" id="IPR029058">
    <property type="entry name" value="AB_hydrolase_fold"/>
</dbReference>